<evidence type="ECO:0000256" key="6">
    <source>
        <dbReference type="ARBA" id="ARBA00023136"/>
    </source>
</evidence>
<evidence type="ECO:0000256" key="4">
    <source>
        <dbReference type="ARBA" id="ARBA00022692"/>
    </source>
</evidence>
<organism evidence="9 10">
    <name type="scientific">Ramlibacter algicola</name>
    <dbReference type="NCBI Taxonomy" id="2795217"/>
    <lineage>
        <taxon>Bacteria</taxon>
        <taxon>Pseudomonadati</taxon>
        <taxon>Pseudomonadota</taxon>
        <taxon>Betaproteobacteria</taxon>
        <taxon>Burkholderiales</taxon>
        <taxon>Comamonadaceae</taxon>
        <taxon>Ramlibacter</taxon>
    </lineage>
</organism>
<feature type="transmembrane region" description="Helical" evidence="7">
    <location>
        <begin position="129"/>
        <end position="156"/>
    </location>
</feature>
<dbReference type="PANTHER" id="PTHR33362">
    <property type="entry name" value="SIALIC ACID TRAP TRANSPORTER PERMEASE PROTEIN SIAT-RELATED"/>
    <property type="match status" value="1"/>
</dbReference>
<reference evidence="9" key="1">
    <citation type="submission" date="2020-12" db="EMBL/GenBank/DDBJ databases">
        <title>Ramlibacter sp. nov., isolated from a freshwater alga, Cryptomonas.</title>
        <authorList>
            <person name="Kim H.M."/>
            <person name="Jeon C.O."/>
        </authorList>
    </citation>
    <scope>NUCLEOTIDE SEQUENCE</scope>
    <source>
        <strain evidence="9">CrO1</strain>
    </source>
</reference>
<feature type="transmembrane region" description="Helical" evidence="7">
    <location>
        <begin position="265"/>
        <end position="286"/>
    </location>
</feature>
<comment type="subunit">
    <text evidence="7">The complex comprises the extracytoplasmic solute receptor protein and the two transmembrane proteins.</text>
</comment>
<dbReference type="RefSeq" id="WP_200787075.1">
    <property type="nucleotide sequence ID" value="NZ_JAEDAO010000001.1"/>
</dbReference>
<sequence length="421" mass="43922">MTGSLLGLLFFAVPVGFALGIATLLVILQQGVFPAEVIVQRAISGVGSFPMLALPLFVLVGYLMEHGSTHRLMRFANAVLGRLPGGMAAAEVSASAMFGAVSGSGIAAIAAIGSVFGPELVRQRYPKGFIVSLIAAAGGLGVLIPPSVPLIIYGLIGNVSIGGLFFGTIIPGLLVTFLIAAFAMGLSWHYGFGERRKAPAGELWSSFVSAIPPLMLPVVVMGGIFSGLFTATESAALGVLLAMVLASVVYGELTWARFYDALVKTALMSGAILIVLAMSASFAWLVTVSQFPELVATWLKGISDSAIVVFIIIQVIILVLGIVLEALPIIVITTPVFLPVVSAMGIDPIVYGIVLTLNCVIAGMSPPVAVSIYVSARLVNAKPSEANKWLLIFIMPLVLVGIVCMMVPDIVLYLPRVLGSI</sequence>
<dbReference type="GO" id="GO:0022857">
    <property type="term" value="F:transmembrane transporter activity"/>
    <property type="evidence" value="ECO:0007669"/>
    <property type="project" value="UniProtKB-UniRule"/>
</dbReference>
<feature type="transmembrane region" description="Helical" evidence="7">
    <location>
        <begin position="6"/>
        <end position="28"/>
    </location>
</feature>
<comment type="similarity">
    <text evidence="7">Belongs to the TRAP transporter large permease family.</text>
</comment>
<keyword evidence="7" id="KW-0813">Transport</keyword>
<evidence type="ECO:0000313" key="9">
    <source>
        <dbReference type="EMBL" id="MBK0392125.1"/>
    </source>
</evidence>
<evidence type="ECO:0000256" key="2">
    <source>
        <dbReference type="ARBA" id="ARBA00022475"/>
    </source>
</evidence>
<accession>A0A934UQH5</accession>
<dbReference type="InterPro" id="IPR004681">
    <property type="entry name" value="TRAP_DctM"/>
</dbReference>
<dbReference type="Pfam" id="PF06808">
    <property type="entry name" value="DctM"/>
    <property type="match status" value="1"/>
</dbReference>
<protein>
    <recommendedName>
        <fullName evidence="7">TRAP transporter large permease protein</fullName>
    </recommendedName>
</protein>
<keyword evidence="4 7" id="KW-0812">Transmembrane</keyword>
<keyword evidence="10" id="KW-1185">Reference proteome</keyword>
<evidence type="ECO:0000256" key="7">
    <source>
        <dbReference type="RuleBase" id="RU369079"/>
    </source>
</evidence>
<keyword evidence="3 7" id="KW-0997">Cell inner membrane</keyword>
<evidence type="ECO:0000259" key="8">
    <source>
        <dbReference type="Pfam" id="PF06808"/>
    </source>
</evidence>
<keyword evidence="5 7" id="KW-1133">Transmembrane helix</keyword>
<proteinExistence type="inferred from homology"/>
<evidence type="ECO:0000313" key="10">
    <source>
        <dbReference type="Proteomes" id="UP000617041"/>
    </source>
</evidence>
<feature type="transmembrane region" description="Helical" evidence="7">
    <location>
        <begin position="96"/>
        <end position="117"/>
    </location>
</feature>
<feature type="transmembrane region" description="Helical" evidence="7">
    <location>
        <begin position="162"/>
        <end position="186"/>
    </location>
</feature>
<dbReference type="GO" id="GO:0005886">
    <property type="term" value="C:plasma membrane"/>
    <property type="evidence" value="ECO:0007669"/>
    <property type="project" value="UniProtKB-SubCell"/>
</dbReference>
<dbReference type="InterPro" id="IPR010656">
    <property type="entry name" value="DctM"/>
</dbReference>
<dbReference type="PIRSF" id="PIRSF006066">
    <property type="entry name" value="HI0050"/>
    <property type="match status" value="1"/>
</dbReference>
<dbReference type="NCBIfam" id="TIGR00786">
    <property type="entry name" value="dctM"/>
    <property type="match status" value="1"/>
</dbReference>
<feature type="transmembrane region" description="Helical" evidence="7">
    <location>
        <begin position="40"/>
        <end position="64"/>
    </location>
</feature>
<comment type="caution">
    <text evidence="9">The sequence shown here is derived from an EMBL/GenBank/DDBJ whole genome shotgun (WGS) entry which is preliminary data.</text>
</comment>
<feature type="transmembrane region" description="Helical" evidence="7">
    <location>
        <begin position="389"/>
        <end position="414"/>
    </location>
</feature>
<gene>
    <name evidence="9" type="ORF">I8E28_05945</name>
</gene>
<evidence type="ECO:0000256" key="3">
    <source>
        <dbReference type="ARBA" id="ARBA00022519"/>
    </source>
</evidence>
<feature type="transmembrane region" description="Helical" evidence="7">
    <location>
        <begin position="235"/>
        <end position="253"/>
    </location>
</feature>
<comment type="subcellular location">
    <subcellularLocation>
        <location evidence="1 7">Cell inner membrane</location>
        <topology evidence="1 7">Multi-pass membrane protein</topology>
    </subcellularLocation>
</comment>
<feature type="transmembrane region" description="Helical" evidence="7">
    <location>
        <begin position="349"/>
        <end position="369"/>
    </location>
</feature>
<evidence type="ECO:0000256" key="5">
    <source>
        <dbReference type="ARBA" id="ARBA00022989"/>
    </source>
</evidence>
<feature type="transmembrane region" description="Helical" evidence="7">
    <location>
        <begin position="207"/>
        <end position="229"/>
    </location>
</feature>
<comment type="function">
    <text evidence="7">Part of the tripartite ATP-independent periplasmic (TRAP) transport system.</text>
</comment>
<keyword evidence="6 7" id="KW-0472">Membrane</keyword>
<dbReference type="AlphaFoldDB" id="A0A934UQH5"/>
<dbReference type="EMBL" id="JAEDAO010000001">
    <property type="protein sequence ID" value="MBK0392125.1"/>
    <property type="molecule type" value="Genomic_DNA"/>
</dbReference>
<keyword evidence="2" id="KW-1003">Cell membrane</keyword>
<feature type="domain" description="TRAP C4-dicarboxylate transport system permease DctM subunit" evidence="8">
    <location>
        <begin position="3"/>
        <end position="409"/>
    </location>
</feature>
<feature type="transmembrane region" description="Helical" evidence="7">
    <location>
        <begin position="306"/>
        <end position="337"/>
    </location>
</feature>
<name>A0A934UQH5_9BURK</name>
<evidence type="ECO:0000256" key="1">
    <source>
        <dbReference type="ARBA" id="ARBA00004429"/>
    </source>
</evidence>
<dbReference type="Proteomes" id="UP000617041">
    <property type="component" value="Unassembled WGS sequence"/>
</dbReference>